<keyword evidence="4 5" id="KW-0472">Membrane</keyword>
<organism evidence="7 8">
    <name type="scientific">Candidatus Doudnabacteria bacterium RIFCSPHIGHO2_02_FULL_46_11</name>
    <dbReference type="NCBI Taxonomy" id="1817832"/>
    <lineage>
        <taxon>Bacteria</taxon>
        <taxon>Candidatus Doudnaibacteriota</taxon>
    </lineage>
</organism>
<name>A0A1F5P5B1_9BACT</name>
<protein>
    <recommendedName>
        <fullName evidence="6">O-antigen ligase-related domain-containing protein</fullName>
    </recommendedName>
</protein>
<dbReference type="GO" id="GO:0016020">
    <property type="term" value="C:membrane"/>
    <property type="evidence" value="ECO:0007669"/>
    <property type="project" value="UniProtKB-SubCell"/>
</dbReference>
<keyword evidence="2 5" id="KW-0812">Transmembrane</keyword>
<sequence length="275" mass="30301">MASFVAGGEKWLRAYGTLPHPNILALFLTISFLSALALIISLKPHKYKKALIAAAVFIALGLMLTLSRIFIMLAVLGVILFWLIRRPPAGRFAKFKRYGIAAGIVFVFFAGLLVVRSPENDNSLNYRVLYGNAASRLAQSNKVFGIGLGQSVLLGGEALQAEVTAQNTEYQPWMHQPAHSIFMLTFVETGAVGMTLFIIFLVLVTNRVYKKIKKDPLARENIFFVFSGVASVLIVIAMFFEHMFFTSPTALYLSFAVFGLLVSSKNNLDNPGRGL</sequence>
<feature type="transmembrane region" description="Helical" evidence="5">
    <location>
        <begin position="95"/>
        <end position="115"/>
    </location>
</feature>
<evidence type="ECO:0000313" key="8">
    <source>
        <dbReference type="Proteomes" id="UP000176786"/>
    </source>
</evidence>
<comment type="subcellular location">
    <subcellularLocation>
        <location evidence="1">Membrane</location>
        <topology evidence="1">Multi-pass membrane protein</topology>
    </subcellularLocation>
</comment>
<dbReference type="PANTHER" id="PTHR37422:SF13">
    <property type="entry name" value="LIPOPOLYSACCHARIDE BIOSYNTHESIS PROTEIN PA4999-RELATED"/>
    <property type="match status" value="1"/>
</dbReference>
<dbReference type="Pfam" id="PF04932">
    <property type="entry name" value="Wzy_C"/>
    <property type="match status" value="1"/>
</dbReference>
<dbReference type="InterPro" id="IPR007016">
    <property type="entry name" value="O-antigen_ligase-rel_domated"/>
</dbReference>
<proteinExistence type="predicted"/>
<reference evidence="7 8" key="1">
    <citation type="journal article" date="2016" name="Nat. Commun.">
        <title>Thousands of microbial genomes shed light on interconnected biogeochemical processes in an aquifer system.</title>
        <authorList>
            <person name="Anantharaman K."/>
            <person name="Brown C.T."/>
            <person name="Hug L.A."/>
            <person name="Sharon I."/>
            <person name="Castelle C.J."/>
            <person name="Probst A.J."/>
            <person name="Thomas B.C."/>
            <person name="Singh A."/>
            <person name="Wilkins M.J."/>
            <person name="Karaoz U."/>
            <person name="Brodie E.L."/>
            <person name="Williams K.H."/>
            <person name="Hubbard S.S."/>
            <person name="Banfield J.F."/>
        </authorList>
    </citation>
    <scope>NUCLEOTIDE SEQUENCE [LARGE SCALE GENOMIC DNA]</scope>
</reference>
<evidence type="ECO:0000259" key="6">
    <source>
        <dbReference type="Pfam" id="PF04932"/>
    </source>
</evidence>
<keyword evidence="3 5" id="KW-1133">Transmembrane helix</keyword>
<evidence type="ECO:0000256" key="2">
    <source>
        <dbReference type="ARBA" id="ARBA00022692"/>
    </source>
</evidence>
<evidence type="ECO:0000256" key="5">
    <source>
        <dbReference type="SAM" id="Phobius"/>
    </source>
</evidence>
<dbReference type="Proteomes" id="UP000176786">
    <property type="component" value="Unassembled WGS sequence"/>
</dbReference>
<evidence type="ECO:0000256" key="1">
    <source>
        <dbReference type="ARBA" id="ARBA00004141"/>
    </source>
</evidence>
<dbReference type="EMBL" id="MFES01000028">
    <property type="protein sequence ID" value="OGE85056.1"/>
    <property type="molecule type" value="Genomic_DNA"/>
</dbReference>
<feature type="transmembrane region" description="Helical" evidence="5">
    <location>
        <begin position="245"/>
        <end position="263"/>
    </location>
</feature>
<gene>
    <name evidence="7" type="ORF">A3J48_04415</name>
</gene>
<feature type="domain" description="O-antigen ligase-related" evidence="6">
    <location>
        <begin position="53"/>
        <end position="198"/>
    </location>
</feature>
<feature type="transmembrane region" description="Helical" evidence="5">
    <location>
        <begin position="181"/>
        <end position="209"/>
    </location>
</feature>
<feature type="transmembrane region" description="Helical" evidence="5">
    <location>
        <begin position="52"/>
        <end position="83"/>
    </location>
</feature>
<evidence type="ECO:0000256" key="3">
    <source>
        <dbReference type="ARBA" id="ARBA00022989"/>
    </source>
</evidence>
<feature type="transmembrane region" description="Helical" evidence="5">
    <location>
        <begin position="221"/>
        <end position="239"/>
    </location>
</feature>
<evidence type="ECO:0000256" key="4">
    <source>
        <dbReference type="ARBA" id="ARBA00023136"/>
    </source>
</evidence>
<accession>A0A1F5P5B1</accession>
<feature type="transmembrane region" description="Helical" evidence="5">
    <location>
        <begin position="21"/>
        <end position="40"/>
    </location>
</feature>
<dbReference type="AlphaFoldDB" id="A0A1F5P5B1"/>
<dbReference type="STRING" id="1817832.A3J48_04415"/>
<comment type="caution">
    <text evidence="7">The sequence shown here is derived from an EMBL/GenBank/DDBJ whole genome shotgun (WGS) entry which is preliminary data.</text>
</comment>
<evidence type="ECO:0000313" key="7">
    <source>
        <dbReference type="EMBL" id="OGE85056.1"/>
    </source>
</evidence>
<dbReference type="InterPro" id="IPR051533">
    <property type="entry name" value="WaaL-like"/>
</dbReference>
<dbReference type="PANTHER" id="PTHR37422">
    <property type="entry name" value="TEICHURONIC ACID BIOSYNTHESIS PROTEIN TUAE"/>
    <property type="match status" value="1"/>
</dbReference>